<dbReference type="PANTHER" id="PTHR43757">
    <property type="entry name" value="AMINOMETHYLTRANSFERASE"/>
    <property type="match status" value="1"/>
</dbReference>
<evidence type="ECO:0000313" key="5">
    <source>
        <dbReference type="Proteomes" id="UP000184032"/>
    </source>
</evidence>
<keyword evidence="5" id="KW-1185">Reference proteome</keyword>
<keyword evidence="4" id="KW-0808">Transferase</keyword>
<dbReference type="InterPro" id="IPR027266">
    <property type="entry name" value="TrmE/GcvT-like"/>
</dbReference>
<reference evidence="4 5" key="1">
    <citation type="submission" date="2016-11" db="EMBL/GenBank/DDBJ databases">
        <authorList>
            <person name="Jaros S."/>
            <person name="Januszkiewicz K."/>
            <person name="Wedrychowicz H."/>
        </authorList>
    </citation>
    <scope>NUCLEOTIDE SEQUENCE [LARGE SCALE GENOMIC DNA]</scope>
    <source>
        <strain evidence="4 5">DSM 21120</strain>
    </source>
</reference>
<gene>
    <name evidence="4" type="ORF">SAMN02745245_00716</name>
</gene>
<dbReference type="InterPro" id="IPR013977">
    <property type="entry name" value="GcvT_C"/>
</dbReference>
<dbReference type="InterPro" id="IPR006222">
    <property type="entry name" value="GCVT_N"/>
</dbReference>
<dbReference type="OrthoDB" id="9774591at2"/>
<dbReference type="STRING" id="1120995.SAMN02745245_00716"/>
<dbReference type="InterPro" id="IPR028896">
    <property type="entry name" value="GcvT/YgfZ/DmdA"/>
</dbReference>
<accession>A0A1M5QRN5</accession>
<dbReference type="InterPro" id="IPR029043">
    <property type="entry name" value="GcvT/YgfZ_C"/>
</dbReference>
<dbReference type="SUPFAM" id="SSF101790">
    <property type="entry name" value="Aminomethyltransferase beta-barrel domain"/>
    <property type="match status" value="1"/>
</dbReference>
<protein>
    <submittedName>
        <fullName evidence="4">Aminomethyltransferase</fullName>
    </submittedName>
</protein>
<dbReference type="Proteomes" id="UP000184032">
    <property type="component" value="Unassembled WGS sequence"/>
</dbReference>
<feature type="domain" description="Aminomethyltransferase C-terminal" evidence="3">
    <location>
        <begin position="252"/>
        <end position="331"/>
    </location>
</feature>
<dbReference type="GO" id="GO:0032259">
    <property type="term" value="P:methylation"/>
    <property type="evidence" value="ECO:0007669"/>
    <property type="project" value="UniProtKB-KW"/>
</dbReference>
<evidence type="ECO:0000259" key="2">
    <source>
        <dbReference type="Pfam" id="PF01571"/>
    </source>
</evidence>
<evidence type="ECO:0000259" key="3">
    <source>
        <dbReference type="Pfam" id="PF08669"/>
    </source>
</evidence>
<sequence>MRKNEMNVRKEHEAVRNSVGFYDFTHQLLEVSGVDAQSFLDKMFVASIGKAKVGDAKYSTMLNEDGIIIDDVIVFRVDEDVFWISTLYITELIAWFDKNKGNSNVEYKDITYKTTMYAVQGPNSRTVLNDFLKDNIDHMKYFTIEDNIIDNVPVKIARSGYTGELGFEIYCDPKNKDFIESKLMESGKQFNILNITTDVIVTSLPREKGYTLMSDLAGTNPLEVDFGWTVDWNKDFIGKAALEKVKAEGAKRRLIGFTVDDDAAEVEVGSTVEVNGKDVGKVTMFTYGYTVEKNIGFALVDVDKANIGDLATIKSGGKEMAATLTEKVFYDPENSKIRA</sequence>
<dbReference type="Gene3D" id="3.30.1360.120">
    <property type="entry name" value="Probable tRNA modification gtpase trme, domain 1"/>
    <property type="match status" value="1"/>
</dbReference>
<name>A0A1M5QRN5_9FIRM</name>
<dbReference type="GO" id="GO:0008168">
    <property type="term" value="F:methyltransferase activity"/>
    <property type="evidence" value="ECO:0007669"/>
    <property type="project" value="UniProtKB-KW"/>
</dbReference>
<dbReference type="Pfam" id="PF01571">
    <property type="entry name" value="GCV_T"/>
    <property type="match status" value="1"/>
</dbReference>
<dbReference type="AlphaFoldDB" id="A0A1M5QRN5"/>
<dbReference type="EMBL" id="FQXI01000003">
    <property type="protein sequence ID" value="SHH16784.1"/>
    <property type="molecule type" value="Genomic_DNA"/>
</dbReference>
<dbReference type="RefSeq" id="WP_073183837.1">
    <property type="nucleotide sequence ID" value="NZ_FQXI01000003.1"/>
</dbReference>
<keyword evidence="4" id="KW-0489">Methyltransferase</keyword>
<dbReference type="PIRSF" id="PIRSF006487">
    <property type="entry name" value="GcvT"/>
    <property type="match status" value="1"/>
</dbReference>
<organism evidence="4 5">
    <name type="scientific">Anaerosphaera aminiphila DSM 21120</name>
    <dbReference type="NCBI Taxonomy" id="1120995"/>
    <lineage>
        <taxon>Bacteria</taxon>
        <taxon>Bacillati</taxon>
        <taxon>Bacillota</taxon>
        <taxon>Tissierellia</taxon>
        <taxon>Tissierellales</taxon>
        <taxon>Peptoniphilaceae</taxon>
        <taxon>Anaerosphaera</taxon>
    </lineage>
</organism>
<feature type="domain" description="GCVT N-terminal" evidence="2">
    <location>
        <begin position="7"/>
        <end position="234"/>
    </location>
</feature>
<evidence type="ECO:0000256" key="1">
    <source>
        <dbReference type="PIRSR" id="PIRSR006487-1"/>
    </source>
</evidence>
<proteinExistence type="predicted"/>
<dbReference type="SUPFAM" id="SSF103025">
    <property type="entry name" value="Folate-binding domain"/>
    <property type="match status" value="1"/>
</dbReference>
<evidence type="ECO:0000313" key="4">
    <source>
        <dbReference type="EMBL" id="SHH16784.1"/>
    </source>
</evidence>
<feature type="binding site" evidence="1">
    <location>
        <position position="168"/>
    </location>
    <ligand>
        <name>substrate</name>
    </ligand>
</feature>
<dbReference type="PANTHER" id="PTHR43757:SF2">
    <property type="entry name" value="AMINOMETHYLTRANSFERASE, MITOCHONDRIAL"/>
    <property type="match status" value="1"/>
</dbReference>
<dbReference type="Pfam" id="PF08669">
    <property type="entry name" value="GCV_T_C"/>
    <property type="match status" value="1"/>
</dbReference>